<name>A0A918X7K3_9ACTN</name>
<proteinExistence type="predicted"/>
<dbReference type="GO" id="GO:0009116">
    <property type="term" value="P:nucleoside metabolic process"/>
    <property type="evidence" value="ECO:0007669"/>
    <property type="project" value="InterPro"/>
</dbReference>
<dbReference type="Proteomes" id="UP000654947">
    <property type="component" value="Unassembled WGS sequence"/>
</dbReference>
<dbReference type="Gene3D" id="3.40.50.1580">
    <property type="entry name" value="Nucleoside phosphorylase domain"/>
    <property type="match status" value="1"/>
</dbReference>
<dbReference type="InterPro" id="IPR000845">
    <property type="entry name" value="Nucleoside_phosphorylase_d"/>
</dbReference>
<dbReference type="GO" id="GO:0008930">
    <property type="term" value="F:methylthioadenosine nucleosidase activity"/>
    <property type="evidence" value="ECO:0007669"/>
    <property type="project" value="TreeGrafter"/>
</dbReference>
<evidence type="ECO:0000313" key="4">
    <source>
        <dbReference type="Proteomes" id="UP000654947"/>
    </source>
</evidence>
<feature type="compositionally biased region" description="Polar residues" evidence="1">
    <location>
        <begin position="1"/>
        <end position="12"/>
    </location>
</feature>
<dbReference type="GO" id="GO:0005829">
    <property type="term" value="C:cytosol"/>
    <property type="evidence" value="ECO:0007669"/>
    <property type="project" value="TreeGrafter"/>
</dbReference>
<reference evidence="3 4" key="1">
    <citation type="journal article" date="2014" name="Int. J. Syst. Evol. Microbiol.">
        <title>Complete genome sequence of Corynebacterium casei LMG S-19264T (=DSM 44701T), isolated from a smear-ripened cheese.</title>
        <authorList>
            <consortium name="US DOE Joint Genome Institute (JGI-PGF)"/>
            <person name="Walter F."/>
            <person name="Albersmeier A."/>
            <person name="Kalinowski J."/>
            <person name="Ruckert C."/>
        </authorList>
    </citation>
    <scope>NUCLEOTIDE SEQUENCE [LARGE SCALE GENOMIC DNA]</scope>
    <source>
        <strain evidence="3 4">KCTC 19473</strain>
    </source>
</reference>
<sequence length="310" mass="33380">MNQQTPGNNSGILNVGGTNSFTNTTFGDQAQNHGSPHAAPPAEVAASTCSQKTQQHRDVGIVTILPGEMRAVVDRFGLRRSHKIEDLFFSTGRITTESGDVSVVATRTLAPGQRSVMSALENLRTHFAPRLWLLVGIGGGLHPEQARIGNVVVSTRVVYYDSRKIEEGGHVQARGEERGAPARIMHAVNAYFTDHGEPAVIRGQAEGHDKRTFEVVPGLIGSGEAVIAARDSSVRSYLEHYNDKVLAVDMEAGGLSQYWQENSVGTALNPGWVVVRGISDNADQDKDDKSHDLAARNAAHVAAELLPYLC</sequence>
<dbReference type="SUPFAM" id="SSF53167">
    <property type="entry name" value="Purine and uridine phosphorylases"/>
    <property type="match status" value="1"/>
</dbReference>
<dbReference type="GO" id="GO:0008782">
    <property type="term" value="F:adenosylhomocysteine nucleosidase activity"/>
    <property type="evidence" value="ECO:0007669"/>
    <property type="project" value="TreeGrafter"/>
</dbReference>
<evidence type="ECO:0000313" key="3">
    <source>
        <dbReference type="EMBL" id="GHD16985.1"/>
    </source>
</evidence>
<feature type="compositionally biased region" description="Low complexity" evidence="1">
    <location>
        <begin position="16"/>
        <end position="27"/>
    </location>
</feature>
<comment type="caution">
    <text evidence="3">The sequence shown here is derived from an EMBL/GenBank/DDBJ whole genome shotgun (WGS) entry which is preliminary data.</text>
</comment>
<dbReference type="RefSeq" id="WP_193517296.1">
    <property type="nucleotide sequence ID" value="NZ_BMXL01000002.1"/>
</dbReference>
<gene>
    <name evidence="3" type="ORF">GCM10007147_05660</name>
</gene>
<evidence type="ECO:0000256" key="1">
    <source>
        <dbReference type="SAM" id="MobiDB-lite"/>
    </source>
</evidence>
<organism evidence="3 4">
    <name type="scientific">Nocardiopsis kunsanensis</name>
    <dbReference type="NCBI Taxonomy" id="141693"/>
    <lineage>
        <taxon>Bacteria</taxon>
        <taxon>Bacillati</taxon>
        <taxon>Actinomycetota</taxon>
        <taxon>Actinomycetes</taxon>
        <taxon>Streptosporangiales</taxon>
        <taxon>Nocardiopsidaceae</taxon>
        <taxon>Nocardiopsis</taxon>
    </lineage>
</organism>
<feature type="region of interest" description="Disordered" evidence="1">
    <location>
        <begin position="1"/>
        <end position="52"/>
    </location>
</feature>
<accession>A0A918X7K3</accession>
<dbReference type="AlphaFoldDB" id="A0A918X7K3"/>
<keyword evidence="4" id="KW-1185">Reference proteome</keyword>
<protein>
    <recommendedName>
        <fullName evidence="2">Nucleoside phosphorylase domain-containing protein</fullName>
    </recommendedName>
</protein>
<dbReference type="Pfam" id="PF01048">
    <property type="entry name" value="PNP_UDP_1"/>
    <property type="match status" value="1"/>
</dbReference>
<evidence type="ECO:0000259" key="2">
    <source>
        <dbReference type="Pfam" id="PF01048"/>
    </source>
</evidence>
<dbReference type="InterPro" id="IPR035994">
    <property type="entry name" value="Nucleoside_phosphorylase_sf"/>
</dbReference>
<feature type="domain" description="Nucleoside phosphorylase" evidence="2">
    <location>
        <begin position="59"/>
        <end position="305"/>
    </location>
</feature>
<dbReference type="PANTHER" id="PTHR46832:SF1">
    <property type="entry name" value="5'-METHYLTHIOADENOSINE_S-ADENOSYLHOMOCYSTEINE NUCLEOSIDASE"/>
    <property type="match status" value="1"/>
</dbReference>
<dbReference type="GO" id="GO:0019284">
    <property type="term" value="P:L-methionine salvage from S-adenosylmethionine"/>
    <property type="evidence" value="ECO:0007669"/>
    <property type="project" value="TreeGrafter"/>
</dbReference>
<dbReference type="EMBL" id="BMXL01000002">
    <property type="protein sequence ID" value="GHD16985.1"/>
    <property type="molecule type" value="Genomic_DNA"/>
</dbReference>
<dbReference type="PANTHER" id="PTHR46832">
    <property type="entry name" value="5'-METHYLTHIOADENOSINE/S-ADENOSYLHOMOCYSTEINE NUCLEOSIDASE"/>
    <property type="match status" value="1"/>
</dbReference>